<comment type="caution">
    <text evidence="1">The sequence shown here is derived from an EMBL/GenBank/DDBJ whole genome shotgun (WGS) entry which is preliminary data.</text>
</comment>
<dbReference type="AlphaFoldDB" id="A0A2A2LAW0"/>
<dbReference type="Proteomes" id="UP000218231">
    <property type="component" value="Unassembled WGS sequence"/>
</dbReference>
<dbReference type="EMBL" id="LIAE01006967">
    <property type="protein sequence ID" value="PAV83324.1"/>
    <property type="molecule type" value="Genomic_DNA"/>
</dbReference>
<dbReference type="EMBL" id="LIAE01006967">
    <property type="protein sequence ID" value="PAV83323.1"/>
    <property type="molecule type" value="Genomic_DNA"/>
</dbReference>
<sequence length="117" mass="13458">MCVFTRPLDEIIGTDLKGTVKRLSQNYPTLTNKNVDDLMDIGRKWQSKDRNKPLCLLVTGNNGREFAIELGEQLHRFTTSWRQSEIIESTPELTYKTLIHSLERMGDVRLQVGHDGK</sequence>
<reference evidence="1 2" key="1">
    <citation type="journal article" date="2017" name="Curr. Biol.">
        <title>Genome architecture and evolution of a unichromosomal asexual nematode.</title>
        <authorList>
            <person name="Fradin H."/>
            <person name="Zegar C."/>
            <person name="Gutwein M."/>
            <person name="Lucas J."/>
            <person name="Kovtun M."/>
            <person name="Corcoran D."/>
            <person name="Baugh L.R."/>
            <person name="Kiontke K."/>
            <person name="Gunsalus K."/>
            <person name="Fitch D.H."/>
            <person name="Piano F."/>
        </authorList>
    </citation>
    <scope>NUCLEOTIDE SEQUENCE [LARGE SCALE GENOMIC DNA]</scope>
    <source>
        <strain evidence="1">PF1309</strain>
    </source>
</reference>
<keyword evidence="2" id="KW-1185">Reference proteome</keyword>
<evidence type="ECO:0000313" key="1">
    <source>
        <dbReference type="EMBL" id="PAV83323.1"/>
    </source>
</evidence>
<evidence type="ECO:0000313" key="2">
    <source>
        <dbReference type="Proteomes" id="UP000218231"/>
    </source>
</evidence>
<gene>
    <name evidence="1" type="ORF">WR25_16349</name>
</gene>
<protein>
    <submittedName>
        <fullName evidence="1">Uncharacterized protein</fullName>
    </submittedName>
</protein>
<name>A0A2A2LAW0_9BILA</name>
<accession>A0A2A2LAW0</accession>
<organism evidence="1 2">
    <name type="scientific">Diploscapter pachys</name>
    <dbReference type="NCBI Taxonomy" id="2018661"/>
    <lineage>
        <taxon>Eukaryota</taxon>
        <taxon>Metazoa</taxon>
        <taxon>Ecdysozoa</taxon>
        <taxon>Nematoda</taxon>
        <taxon>Chromadorea</taxon>
        <taxon>Rhabditida</taxon>
        <taxon>Rhabditina</taxon>
        <taxon>Rhabditomorpha</taxon>
        <taxon>Rhabditoidea</taxon>
        <taxon>Rhabditidae</taxon>
        <taxon>Diploscapter</taxon>
    </lineage>
</organism>
<proteinExistence type="predicted"/>